<evidence type="ECO:0000259" key="5">
    <source>
        <dbReference type="Pfam" id="PF00551"/>
    </source>
</evidence>
<dbReference type="Gene3D" id="3.40.50.12230">
    <property type="match status" value="1"/>
</dbReference>
<dbReference type="PANTHER" id="PTHR11138">
    <property type="entry name" value="METHIONYL-TRNA FORMYLTRANSFERASE"/>
    <property type="match status" value="1"/>
</dbReference>
<dbReference type="PROSITE" id="PS00373">
    <property type="entry name" value="GART"/>
    <property type="match status" value="1"/>
</dbReference>
<dbReference type="InterPro" id="IPR041711">
    <property type="entry name" value="Met-tRNA-FMT_N"/>
</dbReference>
<evidence type="ECO:0000256" key="2">
    <source>
        <dbReference type="ARBA" id="ARBA00012261"/>
    </source>
</evidence>
<reference evidence="7 8" key="1">
    <citation type="submission" date="2018-07" db="EMBL/GenBank/DDBJ databases">
        <title>High-quality-draft genome sequence of Gaiella occulta.</title>
        <authorList>
            <person name="Severino R."/>
            <person name="Froufe H.J.C."/>
            <person name="Rainey F.A."/>
            <person name="Barroso C."/>
            <person name="Albuquerque L."/>
            <person name="Lobo-Da-Cunha A."/>
            <person name="Da Costa M.S."/>
            <person name="Egas C."/>
        </authorList>
    </citation>
    <scope>NUCLEOTIDE SEQUENCE [LARGE SCALE GENOMIC DNA]</scope>
    <source>
        <strain evidence="7 8">F2-233</strain>
    </source>
</reference>
<dbReference type="Pfam" id="PF00551">
    <property type="entry name" value="Formyl_trans_N"/>
    <property type="match status" value="1"/>
</dbReference>
<proteinExistence type="inferred from homology"/>
<keyword evidence="4" id="KW-0648">Protein biosynthesis</keyword>
<keyword evidence="8" id="KW-1185">Reference proteome</keyword>
<evidence type="ECO:0000256" key="4">
    <source>
        <dbReference type="ARBA" id="ARBA00022917"/>
    </source>
</evidence>
<dbReference type="InterPro" id="IPR044135">
    <property type="entry name" value="Met-tRNA-FMT_C"/>
</dbReference>
<reference evidence="8" key="2">
    <citation type="journal article" date="2019" name="MicrobiologyOpen">
        <title>High-quality draft genome sequence of Gaiella occulta isolated from a 150 meter deep mineral water borehole and comparison with the genome sequences of other deep-branching lineages of the phylum Actinobacteria.</title>
        <authorList>
            <person name="Severino R."/>
            <person name="Froufe H.J.C."/>
            <person name="Barroso C."/>
            <person name="Albuquerque L."/>
            <person name="Lobo-da-Cunha A."/>
            <person name="da Costa M.S."/>
            <person name="Egas C."/>
        </authorList>
    </citation>
    <scope>NUCLEOTIDE SEQUENCE [LARGE SCALE GENOMIC DNA]</scope>
    <source>
        <strain evidence="8">F2-233</strain>
    </source>
</reference>
<dbReference type="InterPro" id="IPR002376">
    <property type="entry name" value="Formyl_transf_N"/>
</dbReference>
<dbReference type="Pfam" id="PF02911">
    <property type="entry name" value="Formyl_trans_C"/>
    <property type="match status" value="1"/>
</dbReference>
<dbReference type="GO" id="GO:0005829">
    <property type="term" value="C:cytosol"/>
    <property type="evidence" value="ECO:0007669"/>
    <property type="project" value="TreeGrafter"/>
</dbReference>
<organism evidence="7 8">
    <name type="scientific">Gaiella occulta</name>
    <dbReference type="NCBI Taxonomy" id="1002870"/>
    <lineage>
        <taxon>Bacteria</taxon>
        <taxon>Bacillati</taxon>
        <taxon>Actinomycetota</taxon>
        <taxon>Thermoleophilia</taxon>
        <taxon>Gaiellales</taxon>
        <taxon>Gaiellaceae</taxon>
        <taxon>Gaiella</taxon>
    </lineage>
</organism>
<dbReference type="PANTHER" id="PTHR11138:SF5">
    <property type="entry name" value="METHIONYL-TRNA FORMYLTRANSFERASE, MITOCHONDRIAL"/>
    <property type="match status" value="1"/>
</dbReference>
<evidence type="ECO:0000256" key="1">
    <source>
        <dbReference type="ARBA" id="ARBA00010699"/>
    </source>
</evidence>
<evidence type="ECO:0000313" key="7">
    <source>
        <dbReference type="EMBL" id="RDI73828.1"/>
    </source>
</evidence>
<dbReference type="SUPFAM" id="SSF53328">
    <property type="entry name" value="Formyltransferase"/>
    <property type="match status" value="1"/>
</dbReference>
<evidence type="ECO:0000256" key="3">
    <source>
        <dbReference type="ARBA" id="ARBA00022679"/>
    </source>
</evidence>
<dbReference type="Proteomes" id="UP000254134">
    <property type="component" value="Unassembled WGS sequence"/>
</dbReference>
<dbReference type="EC" id="2.1.2.9" evidence="2"/>
<dbReference type="CDD" id="cd08646">
    <property type="entry name" value="FMT_core_Met-tRNA-FMT_N"/>
    <property type="match status" value="1"/>
</dbReference>
<accession>A0A7M2YWL3</accession>
<dbReference type="RefSeq" id="WP_114796806.1">
    <property type="nucleotide sequence ID" value="NZ_QQZY01000006.1"/>
</dbReference>
<dbReference type="InterPro" id="IPR001555">
    <property type="entry name" value="GART_AS"/>
</dbReference>
<protein>
    <recommendedName>
        <fullName evidence="2">methionyl-tRNA formyltransferase</fullName>
        <ecNumber evidence="2">2.1.2.9</ecNumber>
    </recommendedName>
</protein>
<keyword evidence="3 7" id="KW-0808">Transferase</keyword>
<dbReference type="SUPFAM" id="SSF50486">
    <property type="entry name" value="FMT C-terminal domain-like"/>
    <property type="match status" value="1"/>
</dbReference>
<dbReference type="AlphaFoldDB" id="A0A7M2YWL3"/>
<dbReference type="InterPro" id="IPR005793">
    <property type="entry name" value="Formyl_trans_C"/>
</dbReference>
<dbReference type="CDD" id="cd08704">
    <property type="entry name" value="Met_tRNA_FMT_C"/>
    <property type="match status" value="1"/>
</dbReference>
<dbReference type="OrthoDB" id="9802815at2"/>
<feature type="domain" description="Formyl transferase N-terminal" evidence="5">
    <location>
        <begin position="3"/>
        <end position="168"/>
    </location>
</feature>
<sequence>MARIAVAATAPFGADVLERLAARHEITRLLTRPDAPGGRGRKLAAPPAKRVAERLGIPVLQPDRPAAGLDLGADTVVVCAYGPLVPEQLLAERRFLNVHPSLLPRWRGAAPVERAILAGDTETGVTIHETVKELDAGPVAAREAFPIGPDDDAGAVFARAAEVAARLLDDLLARPRIVFTPQREEDVVYAEKIGAEDRVLDLSLPAELLVRRVRALSPHIGARAQLHGRPVTVWRARVGEDGSFEPLEVQPDGGRRMDVESWLRGLR</sequence>
<feature type="domain" description="Formyl transferase C-terminal" evidence="6">
    <location>
        <begin position="192"/>
        <end position="241"/>
    </location>
</feature>
<evidence type="ECO:0000259" key="6">
    <source>
        <dbReference type="Pfam" id="PF02911"/>
    </source>
</evidence>
<dbReference type="InterPro" id="IPR011034">
    <property type="entry name" value="Formyl_transferase-like_C_sf"/>
</dbReference>
<evidence type="ECO:0000313" key="8">
    <source>
        <dbReference type="Proteomes" id="UP000254134"/>
    </source>
</evidence>
<dbReference type="EMBL" id="QQZY01000006">
    <property type="protein sequence ID" value="RDI73828.1"/>
    <property type="molecule type" value="Genomic_DNA"/>
</dbReference>
<dbReference type="GO" id="GO:0004479">
    <property type="term" value="F:methionyl-tRNA formyltransferase activity"/>
    <property type="evidence" value="ECO:0007669"/>
    <property type="project" value="UniProtKB-EC"/>
</dbReference>
<name>A0A7M2YWL3_9ACTN</name>
<gene>
    <name evidence="7" type="ORF">Gocc_2392</name>
</gene>
<dbReference type="InterPro" id="IPR036477">
    <property type="entry name" value="Formyl_transf_N_sf"/>
</dbReference>
<comment type="caution">
    <text evidence="7">The sequence shown here is derived from an EMBL/GenBank/DDBJ whole genome shotgun (WGS) entry which is preliminary data.</text>
</comment>
<comment type="similarity">
    <text evidence="1">Belongs to the Fmt family.</text>
</comment>